<evidence type="ECO:0000256" key="1">
    <source>
        <dbReference type="SAM" id="MobiDB-lite"/>
    </source>
</evidence>
<organism evidence="2 3">
    <name type="scientific">Candida albicans P78048</name>
    <dbReference type="NCBI Taxonomy" id="1094989"/>
    <lineage>
        <taxon>Eukaryota</taxon>
        <taxon>Fungi</taxon>
        <taxon>Dikarya</taxon>
        <taxon>Ascomycota</taxon>
        <taxon>Saccharomycotina</taxon>
        <taxon>Pichiomycetes</taxon>
        <taxon>Debaryomycetaceae</taxon>
        <taxon>Candida/Lodderomyces clade</taxon>
        <taxon>Candida</taxon>
    </lineage>
</organism>
<feature type="compositionally biased region" description="Basic and acidic residues" evidence="1">
    <location>
        <begin position="149"/>
        <end position="194"/>
    </location>
</feature>
<dbReference type="AlphaFoldDB" id="A0AB34PN29"/>
<reference evidence="2 3" key="1">
    <citation type="submission" date="2013-12" db="EMBL/GenBank/DDBJ databases">
        <title>The Genome Sequence of Candida albicans P78048.</title>
        <authorList>
            <consortium name="The Broad Institute Genome Sequencing Platform"/>
            <consortium name="The Broad Institute Genome Sequencing Center for Infectious Disease"/>
            <person name="Cuomo C."/>
            <person name="Bennett R."/>
            <person name="Hirakawa M."/>
            <person name="Noverr M."/>
            <person name="Mitchell A."/>
            <person name="Young S.K."/>
            <person name="Zeng Q."/>
            <person name="Gargeya S."/>
            <person name="Fitzgerald M."/>
            <person name="Abouelleil A."/>
            <person name="Alvarado L."/>
            <person name="Berlin A.M."/>
            <person name="Chapman S.B."/>
            <person name="Dewar J."/>
            <person name="Goldberg J."/>
            <person name="Griggs A."/>
            <person name="Gujja S."/>
            <person name="Hansen M."/>
            <person name="Howarth C."/>
            <person name="Imamovic A."/>
            <person name="Larimer J."/>
            <person name="McCowan C."/>
            <person name="Murphy C."/>
            <person name="Pearson M."/>
            <person name="Priest M."/>
            <person name="Roberts A."/>
            <person name="Saif S."/>
            <person name="Shea T."/>
            <person name="Sykes S."/>
            <person name="Wortman J."/>
            <person name="Nusbaum C."/>
            <person name="Birren B."/>
        </authorList>
    </citation>
    <scope>NUCLEOTIDE SEQUENCE [LARGE SCALE GENOMIC DNA]</scope>
    <source>
        <strain evidence="2 3">P78048</strain>
    </source>
</reference>
<feature type="compositionally biased region" description="Basic and acidic residues" evidence="1">
    <location>
        <begin position="254"/>
        <end position="265"/>
    </location>
</feature>
<dbReference type="PANTHER" id="PTHR23149:SF26">
    <property type="entry name" value="PROTEIN TMA23"/>
    <property type="match status" value="1"/>
</dbReference>
<gene>
    <name evidence="2" type="ORF">MG3_05543</name>
</gene>
<accession>A0AB34PN29</accession>
<dbReference type="Proteomes" id="UP000030161">
    <property type="component" value="Unassembled WGS sequence"/>
</dbReference>
<comment type="caution">
    <text evidence="2">The sequence shown here is derived from an EMBL/GenBank/DDBJ whole genome shotgun (WGS) entry which is preliminary data.</text>
</comment>
<evidence type="ECO:0000313" key="2">
    <source>
        <dbReference type="EMBL" id="KGR04416.1"/>
    </source>
</evidence>
<protein>
    <submittedName>
        <fullName evidence="2">Nucleolar protein TMA23</fullName>
    </submittedName>
</protein>
<dbReference type="InterPro" id="IPR050656">
    <property type="entry name" value="PINX1"/>
</dbReference>
<proteinExistence type="predicted"/>
<name>A0AB34PN29_CANAX</name>
<dbReference type="PANTHER" id="PTHR23149">
    <property type="entry name" value="G PATCH DOMAIN CONTAINING PROTEIN"/>
    <property type="match status" value="1"/>
</dbReference>
<dbReference type="EMBL" id="AJIX01000042">
    <property type="protein sequence ID" value="KGR04416.1"/>
    <property type="molecule type" value="Genomic_DNA"/>
</dbReference>
<evidence type="ECO:0000313" key="3">
    <source>
        <dbReference type="Proteomes" id="UP000030161"/>
    </source>
</evidence>
<feature type="region of interest" description="Disordered" evidence="1">
    <location>
        <begin position="145"/>
        <end position="287"/>
    </location>
</feature>
<sequence>MVCKRHLSNTQHRASSEKKIWIRTQTHLDQFIDKTITTSLNIMNASIYLQSFGWKEGEALKKGGLKKPILVKHKKDTKGLGHDTNDSDMWWEKLFDGQLKNLEVNNNNKNGGVSFETNEEKVVDAFQKSISPLYKMFVKGEGLAGTVGKTDHTKESHREISSSKALEDMEKLTNKDTFSENIKDNASSSDEKDRNKKKKSEKKTKDGKESKKSKHGKSKVDSSSKIDKEKKKSKKKSKDGILSKEKKRSKSSKTKKDKDTTSSKDSKKKKRKSESNDETTKSKKRKI</sequence>
<feature type="compositionally biased region" description="Basic and acidic residues" evidence="1">
    <location>
        <begin position="218"/>
        <end position="230"/>
    </location>
</feature>